<protein>
    <submittedName>
        <fullName evidence="2">Uncharacterized protein</fullName>
    </submittedName>
</protein>
<keyword evidence="1" id="KW-0472">Membrane</keyword>
<accession>A0A8S1EB79</accession>
<evidence type="ECO:0000256" key="1">
    <source>
        <dbReference type="SAM" id="Phobius"/>
    </source>
</evidence>
<dbReference type="PANTHER" id="PTHR37962">
    <property type="entry name" value="MALE STERILE (3) 76CA"/>
    <property type="match status" value="1"/>
</dbReference>
<name>A0A8S1EB79_9PELO</name>
<proteinExistence type="predicted"/>
<dbReference type="PANTHER" id="PTHR37962:SF1">
    <property type="entry name" value="ACT DOMAIN-CONTAINING PROTEIN-RELATED"/>
    <property type="match status" value="1"/>
</dbReference>
<keyword evidence="1" id="KW-1133">Transmembrane helix</keyword>
<keyword evidence="3" id="KW-1185">Reference proteome</keyword>
<keyword evidence="1" id="KW-0812">Transmembrane</keyword>
<reference evidence="2 3" key="1">
    <citation type="submission" date="2020-04" db="EMBL/GenBank/DDBJ databases">
        <authorList>
            <person name="Laetsch R D."/>
            <person name="Stevens L."/>
            <person name="Kumar S."/>
            <person name="Blaxter L. M."/>
        </authorList>
    </citation>
    <scope>NUCLEOTIDE SEQUENCE [LARGE SCALE GENOMIC DNA]</scope>
</reference>
<sequence>MLSGFEADRFGSRIRSWIPTLLLLYIHNKLLHSIRVSHFAYSRYTSGKTLNYEENSNAFAANAEEDASSSARNVNYEKEAMTIYRSNVFENNVHVWILPLHLSQSKYGGRTKPSSACTLITVQIAYDFLRYELPMPVTDANLSHDLPAYILDTLINAVIDGNATHGHAMALRRNGHGGPIDKHDLVNAKTIRENAESMFWFLLVSIYLTIVVSFSSIMKKPIRDTFTVPEAIRVHRPEMHEIDYRCYSGRFMNNLISAFGMVVNSPYLENLQRIPIGVLAYERAMCFLYDRQLNTICVLDTHMHFRGKSGSIIAIAPFESIEDFVFTVTKCVFPEVFRHSHLHGQFEISCLMLTSIMNKIYKGKIFLTIHGGNEKPYFSRHDRLKIRQRKAVVEMRRNENENDSGYESDASEQ</sequence>
<comment type="caution">
    <text evidence="2">The sequence shown here is derived from an EMBL/GenBank/DDBJ whole genome shotgun (WGS) entry which is preliminary data.</text>
</comment>
<dbReference type="OrthoDB" id="5771981at2759"/>
<dbReference type="Proteomes" id="UP000494206">
    <property type="component" value="Unassembled WGS sequence"/>
</dbReference>
<organism evidence="2 3">
    <name type="scientific">Caenorhabditis bovis</name>
    <dbReference type="NCBI Taxonomy" id="2654633"/>
    <lineage>
        <taxon>Eukaryota</taxon>
        <taxon>Metazoa</taxon>
        <taxon>Ecdysozoa</taxon>
        <taxon>Nematoda</taxon>
        <taxon>Chromadorea</taxon>
        <taxon>Rhabditida</taxon>
        <taxon>Rhabditina</taxon>
        <taxon>Rhabditomorpha</taxon>
        <taxon>Rhabditoidea</taxon>
        <taxon>Rhabditidae</taxon>
        <taxon>Peloderinae</taxon>
        <taxon>Caenorhabditis</taxon>
    </lineage>
</organism>
<dbReference type="EMBL" id="CADEPM010000001">
    <property type="protein sequence ID" value="CAB3397743.1"/>
    <property type="molecule type" value="Genomic_DNA"/>
</dbReference>
<gene>
    <name evidence="2" type="ORF">CBOVIS_LOCUS1112</name>
</gene>
<dbReference type="AlphaFoldDB" id="A0A8S1EB79"/>
<evidence type="ECO:0000313" key="3">
    <source>
        <dbReference type="Proteomes" id="UP000494206"/>
    </source>
</evidence>
<feature type="transmembrane region" description="Helical" evidence="1">
    <location>
        <begin position="198"/>
        <end position="217"/>
    </location>
</feature>
<evidence type="ECO:0000313" key="2">
    <source>
        <dbReference type="EMBL" id="CAB3397743.1"/>
    </source>
</evidence>